<evidence type="ECO:0000313" key="5">
    <source>
        <dbReference type="Proteomes" id="UP000552883"/>
    </source>
</evidence>
<dbReference type="Proteomes" id="UP000552883">
    <property type="component" value="Unassembled WGS sequence"/>
</dbReference>
<dbReference type="InterPro" id="IPR002931">
    <property type="entry name" value="Transglutaminase-like"/>
</dbReference>
<evidence type="ECO:0000256" key="1">
    <source>
        <dbReference type="SAM" id="MobiDB-lite"/>
    </source>
</evidence>
<dbReference type="Gene3D" id="3.10.620.30">
    <property type="match status" value="1"/>
</dbReference>
<dbReference type="PANTHER" id="PTHR42736">
    <property type="entry name" value="PROTEIN-GLUTAMINE GAMMA-GLUTAMYLTRANSFERASE"/>
    <property type="match status" value="1"/>
</dbReference>
<dbReference type="RefSeq" id="WP_153981902.1">
    <property type="nucleotide sequence ID" value="NZ_JACHBS010000001.1"/>
</dbReference>
<keyword evidence="5" id="KW-1185">Reference proteome</keyword>
<keyword evidence="4" id="KW-0378">Hydrolase</keyword>
<protein>
    <submittedName>
        <fullName evidence="4">Transglutaminase-like putative cysteine protease</fullName>
    </submittedName>
</protein>
<feature type="transmembrane region" description="Helical" evidence="2">
    <location>
        <begin position="624"/>
        <end position="642"/>
    </location>
</feature>
<keyword evidence="2" id="KW-0472">Membrane</keyword>
<feature type="transmembrane region" description="Helical" evidence="2">
    <location>
        <begin position="205"/>
        <end position="226"/>
    </location>
</feature>
<feature type="region of interest" description="Disordered" evidence="1">
    <location>
        <begin position="538"/>
        <end position="605"/>
    </location>
</feature>
<keyword evidence="4" id="KW-0645">Protease</keyword>
<dbReference type="AlphaFoldDB" id="A0A840X901"/>
<accession>A0A840X901</accession>
<reference evidence="4 5" key="1">
    <citation type="submission" date="2020-08" db="EMBL/GenBank/DDBJ databases">
        <title>Sequencing the genomes of 1000 actinobacteria strains.</title>
        <authorList>
            <person name="Klenk H.-P."/>
        </authorList>
    </citation>
    <scope>NUCLEOTIDE SEQUENCE [LARGE SCALE GENOMIC DNA]</scope>
    <source>
        <strain evidence="4 5">DSM 23889</strain>
    </source>
</reference>
<keyword evidence="2" id="KW-0812">Transmembrane</keyword>
<dbReference type="InterPro" id="IPR038765">
    <property type="entry name" value="Papain-like_cys_pep_sf"/>
</dbReference>
<name>A0A840X901_9MICO</name>
<dbReference type="SMART" id="SM00460">
    <property type="entry name" value="TGc"/>
    <property type="match status" value="1"/>
</dbReference>
<organism evidence="4 5">
    <name type="scientific">Microcella frigidaquae</name>
    <dbReference type="NCBI Taxonomy" id="424758"/>
    <lineage>
        <taxon>Bacteria</taxon>
        <taxon>Bacillati</taxon>
        <taxon>Actinomycetota</taxon>
        <taxon>Actinomycetes</taxon>
        <taxon>Micrococcales</taxon>
        <taxon>Microbacteriaceae</taxon>
        <taxon>Microcella</taxon>
    </lineage>
</organism>
<dbReference type="InterPro" id="IPR052901">
    <property type="entry name" value="Bact_TGase-like"/>
</dbReference>
<gene>
    <name evidence="4" type="ORF">BJ959_002197</name>
</gene>
<dbReference type="GO" id="GO:0006508">
    <property type="term" value="P:proteolysis"/>
    <property type="evidence" value="ECO:0007669"/>
    <property type="project" value="UniProtKB-KW"/>
</dbReference>
<evidence type="ECO:0000313" key="4">
    <source>
        <dbReference type="EMBL" id="MBB5618701.1"/>
    </source>
</evidence>
<comment type="caution">
    <text evidence="4">The sequence shown here is derived from an EMBL/GenBank/DDBJ whole genome shotgun (WGS) entry which is preliminary data.</text>
</comment>
<dbReference type="SUPFAM" id="SSF54001">
    <property type="entry name" value="Cysteine proteinases"/>
    <property type="match status" value="1"/>
</dbReference>
<dbReference type="Pfam" id="PF01841">
    <property type="entry name" value="Transglut_core"/>
    <property type="match status" value="1"/>
</dbReference>
<dbReference type="PANTHER" id="PTHR42736:SF1">
    <property type="entry name" value="PROTEIN-GLUTAMINE GAMMA-GLUTAMYLTRANSFERASE"/>
    <property type="match status" value="1"/>
</dbReference>
<evidence type="ECO:0000259" key="3">
    <source>
        <dbReference type="SMART" id="SM00460"/>
    </source>
</evidence>
<feature type="transmembrane region" description="Helical" evidence="2">
    <location>
        <begin position="39"/>
        <end position="57"/>
    </location>
</feature>
<dbReference type="OrthoDB" id="9804023at2"/>
<dbReference type="InterPro" id="IPR021878">
    <property type="entry name" value="TgpA_N"/>
</dbReference>
<keyword evidence="2" id="KW-1133">Transmembrane helix</keyword>
<dbReference type="GO" id="GO:0008233">
    <property type="term" value="F:peptidase activity"/>
    <property type="evidence" value="ECO:0007669"/>
    <property type="project" value="UniProtKB-KW"/>
</dbReference>
<evidence type="ECO:0000256" key="2">
    <source>
        <dbReference type="SAM" id="Phobius"/>
    </source>
</evidence>
<dbReference type="Pfam" id="PF11992">
    <property type="entry name" value="TgpA_N"/>
    <property type="match status" value="1"/>
</dbReference>
<sequence length="768" mass="78923">MAERAEAAPRGSFALSGVALLAVAAAVTGFSAILDEGLWGPTVLAVAAVAVAAAAITRRLVRRWAAVWAAAAALVAALLALTLLFAADTALLGIVPLPGTAARFAELIAAGELSIAEQSIPAAADDGIRFLMALGLAGLAIMVDGVLVHSRRPAFTAVPLLGILAVPIVLAPGALPVLSVLATAAAYLLALALHRPAASGGAAAAGRAMSVAAAVLVAALLVPPLLPPVVVGSGLPGVGIAGLVTGINPVLELGNDLRRDTPVEVLRYTTDAGGGLYLTLSHLADFEGQTVQPVVGGEAIVPGRVGPPLWLGDDVATRTIDTTIQLQNVRSRWVPLPAAPVEITGLSGSWVVDPQGITVGAVDGTFRGGTYDVESLVAEPTPEQLRVATVSEEGLDRYRVLPPELEPFVVDTAAAIAANAEGPSPYDQARALQRFFTSGDFEYSEEAPVEFGYDGTGADIVAEFLRVRAGYCVQFSTAMTLMARSLGLPTRLAVGFTPGTRNPEVPGEYVVTTDNLHSWPEIHFDGIGWVRFEPTPSRGATPAYASDDVPAPGEEPAIDPETGEPIEPTAAPSSPADPAASDAPDPDASDAADPLDLIDGGSDGTLDGPSAGGLVAGSADARPLAAALLALLVLLLAVPGVWRAIRRAHRRRSPDALDRWRELRDTARDLGLAAEETSTPRALAEAWAARWVADPAALAALAAERAALEQRAYAAPRGRAAAADIAVLLAALRASAPRWRRALAVVAPVSLLDRTPADERLPAAPLAT</sequence>
<proteinExistence type="predicted"/>
<dbReference type="EMBL" id="JACHBS010000001">
    <property type="protein sequence ID" value="MBB5618701.1"/>
    <property type="molecule type" value="Genomic_DNA"/>
</dbReference>
<feature type="domain" description="Transglutaminase-like" evidence="3">
    <location>
        <begin position="464"/>
        <end position="536"/>
    </location>
</feature>
<feature type="compositionally biased region" description="Low complexity" evidence="1">
    <location>
        <begin position="570"/>
        <end position="583"/>
    </location>
</feature>
<feature type="transmembrane region" description="Helical" evidence="2">
    <location>
        <begin position="128"/>
        <end position="147"/>
    </location>
</feature>
<feature type="transmembrane region" description="Helical" evidence="2">
    <location>
        <begin position="12"/>
        <end position="33"/>
    </location>
</feature>
<feature type="transmembrane region" description="Helical" evidence="2">
    <location>
        <begin position="64"/>
        <end position="87"/>
    </location>
</feature>